<dbReference type="InterPro" id="IPR007920">
    <property type="entry name" value="UPF0223"/>
</dbReference>
<evidence type="ECO:0000313" key="2">
    <source>
        <dbReference type="Proteomes" id="UP001595987"/>
    </source>
</evidence>
<dbReference type="EMBL" id="JBHSGD010000003">
    <property type="protein sequence ID" value="MFC4651768.1"/>
    <property type="molecule type" value="Genomic_DNA"/>
</dbReference>
<name>A0ABV9JB81_9LACT</name>
<dbReference type="Gene3D" id="1.10.220.80">
    <property type="entry name" value="BH2638-like"/>
    <property type="match status" value="1"/>
</dbReference>
<dbReference type="SUPFAM" id="SSF158504">
    <property type="entry name" value="BH2638-like"/>
    <property type="match status" value="1"/>
</dbReference>
<comment type="caution">
    <text evidence="1">The sequence shown here is derived from an EMBL/GenBank/DDBJ whole genome shotgun (WGS) entry which is preliminary data.</text>
</comment>
<protein>
    <submittedName>
        <fullName evidence="1">UPF0223 family protein</fullName>
    </submittedName>
</protein>
<dbReference type="RefSeq" id="WP_213536903.1">
    <property type="nucleotide sequence ID" value="NZ_BOVQ01000011.1"/>
</dbReference>
<dbReference type="Proteomes" id="UP001595987">
    <property type="component" value="Unassembled WGS sequence"/>
</dbReference>
<dbReference type="Pfam" id="PF05256">
    <property type="entry name" value="UPF0223"/>
    <property type="match status" value="1"/>
</dbReference>
<organism evidence="1 2">
    <name type="scientific">Lactococcus nasutitermitis</name>
    <dbReference type="NCBI Taxonomy" id="1652957"/>
    <lineage>
        <taxon>Bacteria</taxon>
        <taxon>Bacillati</taxon>
        <taxon>Bacillota</taxon>
        <taxon>Bacilli</taxon>
        <taxon>Lactobacillales</taxon>
        <taxon>Streptococcaceae</taxon>
        <taxon>Lactococcus</taxon>
    </lineage>
</organism>
<dbReference type="NCBIfam" id="NF003353">
    <property type="entry name" value="PRK04387.1"/>
    <property type="match status" value="1"/>
</dbReference>
<keyword evidence="2" id="KW-1185">Reference proteome</keyword>
<reference evidence="2" key="1">
    <citation type="journal article" date="2019" name="Int. J. Syst. Evol. Microbiol.">
        <title>The Global Catalogue of Microorganisms (GCM) 10K type strain sequencing project: providing services to taxonomists for standard genome sequencing and annotation.</title>
        <authorList>
            <consortium name="The Broad Institute Genomics Platform"/>
            <consortium name="The Broad Institute Genome Sequencing Center for Infectious Disease"/>
            <person name="Wu L."/>
            <person name="Ma J."/>
        </authorList>
    </citation>
    <scope>NUCLEOTIDE SEQUENCE [LARGE SCALE GENOMIC DNA]</scope>
    <source>
        <strain evidence="2">CCUG 63287</strain>
    </source>
</reference>
<dbReference type="InterPro" id="IPR023324">
    <property type="entry name" value="BH2638-like_sf"/>
</dbReference>
<sequence>MKENYSYPLDLTWSTAEMTVVLSFFNQVEAYYETKVERENFLTAYADFKKVVPSKMQEKQIGRDFELTSGYSIYKAVKEVQNAPETPTKRQGKFLSGKK</sequence>
<dbReference type="PIRSF" id="PIRSF037260">
    <property type="entry name" value="UPF0223"/>
    <property type="match status" value="1"/>
</dbReference>
<accession>A0ABV9JB81</accession>
<proteinExistence type="predicted"/>
<evidence type="ECO:0000313" key="1">
    <source>
        <dbReference type="EMBL" id="MFC4651768.1"/>
    </source>
</evidence>
<gene>
    <name evidence="1" type="ORF">ACFO26_02470</name>
</gene>